<dbReference type="Proteomes" id="UP000865968">
    <property type="component" value="Unassembled WGS sequence"/>
</dbReference>
<evidence type="ECO:0000313" key="1">
    <source>
        <dbReference type="EMBL" id="HAT3808389.1"/>
    </source>
</evidence>
<gene>
    <name evidence="1" type="ORF">I8608_001208</name>
</gene>
<reference evidence="1" key="1">
    <citation type="journal article" date="2018" name="Genome Biol.">
        <title>SKESA: strategic k-mer extension for scrupulous assemblies.</title>
        <authorList>
            <person name="Souvorov A."/>
            <person name="Agarwala R."/>
            <person name="Lipman D.J."/>
        </authorList>
    </citation>
    <scope>NUCLEOTIDE SEQUENCE</scope>
    <source>
        <strain evidence="1">Morganella morganii ARLG-3209</strain>
    </source>
</reference>
<accession>A0AAN5RZ86</accession>
<reference evidence="1" key="2">
    <citation type="submission" date="2020-10" db="EMBL/GenBank/DDBJ databases">
        <authorList>
            <consortium name="NCBI Pathogen Detection Project"/>
        </authorList>
    </citation>
    <scope>NUCLEOTIDE SEQUENCE</scope>
    <source>
        <strain evidence="1">Morganella morganii ARLG-3209</strain>
    </source>
</reference>
<sequence length="129" mass="14569">MIESDLKSSLSAITAMPVFPLLLPKDAQEGITFQRISDPRYSAGMVTTHLIVARFQIGIYVLNDYEKALLLDKAIRDAWEPIVHGYIGHYPVQTVQRGGLQQGTEELTKNTVRWSVMRDFIITYPEDAS</sequence>
<comment type="caution">
    <text evidence="1">The sequence shown here is derived from an EMBL/GenBank/DDBJ whole genome shotgun (WGS) entry which is preliminary data.</text>
</comment>
<organism evidence="1 2">
    <name type="scientific">Morganella morganii</name>
    <name type="common">Proteus morganii</name>
    <dbReference type="NCBI Taxonomy" id="582"/>
    <lineage>
        <taxon>Bacteria</taxon>
        <taxon>Pseudomonadati</taxon>
        <taxon>Pseudomonadota</taxon>
        <taxon>Gammaproteobacteria</taxon>
        <taxon>Enterobacterales</taxon>
        <taxon>Morganellaceae</taxon>
        <taxon>Morganella</taxon>
    </lineage>
</organism>
<evidence type="ECO:0000313" key="2">
    <source>
        <dbReference type="Proteomes" id="UP000865968"/>
    </source>
</evidence>
<name>A0AAN5RZ86_MORMO</name>
<protein>
    <submittedName>
        <fullName evidence="1">Uncharacterized protein</fullName>
    </submittedName>
</protein>
<dbReference type="AlphaFoldDB" id="A0AAN5RZ86"/>
<dbReference type="EMBL" id="DACSWI010000002">
    <property type="protein sequence ID" value="HAT3808389.1"/>
    <property type="molecule type" value="Genomic_DNA"/>
</dbReference>
<proteinExistence type="predicted"/>